<evidence type="ECO:0000313" key="8">
    <source>
        <dbReference type="Proteomes" id="UP000637628"/>
    </source>
</evidence>
<dbReference type="InterPro" id="IPR001851">
    <property type="entry name" value="ABC_transp_permease"/>
</dbReference>
<reference evidence="7 8" key="1">
    <citation type="submission" date="2021-01" db="EMBL/GenBank/DDBJ databases">
        <title>Whole genome shotgun sequence of Actinoplanes durhamensis NBRC 14914.</title>
        <authorList>
            <person name="Komaki H."/>
            <person name="Tamura T."/>
        </authorList>
    </citation>
    <scope>NUCLEOTIDE SEQUENCE [LARGE SCALE GENOMIC DNA]</scope>
    <source>
        <strain evidence="7 8">NBRC 14914</strain>
    </source>
</reference>
<dbReference type="PANTHER" id="PTHR32196">
    <property type="entry name" value="ABC TRANSPORTER PERMEASE PROTEIN YPHD-RELATED-RELATED"/>
    <property type="match status" value="1"/>
</dbReference>
<evidence type="ECO:0000256" key="6">
    <source>
        <dbReference type="SAM" id="Phobius"/>
    </source>
</evidence>
<comment type="caution">
    <text evidence="7">The sequence shown here is derived from an EMBL/GenBank/DDBJ whole genome shotgun (WGS) entry which is preliminary data.</text>
</comment>
<evidence type="ECO:0000313" key="7">
    <source>
        <dbReference type="EMBL" id="GIE03694.1"/>
    </source>
</evidence>
<evidence type="ECO:0000256" key="5">
    <source>
        <dbReference type="ARBA" id="ARBA00023136"/>
    </source>
</evidence>
<evidence type="ECO:0000256" key="1">
    <source>
        <dbReference type="ARBA" id="ARBA00004651"/>
    </source>
</evidence>
<dbReference type="CDD" id="cd06579">
    <property type="entry name" value="TM_PBP1_transp_AraH_like"/>
    <property type="match status" value="1"/>
</dbReference>
<dbReference type="Proteomes" id="UP000637628">
    <property type="component" value="Unassembled WGS sequence"/>
</dbReference>
<feature type="transmembrane region" description="Helical" evidence="6">
    <location>
        <begin position="185"/>
        <end position="204"/>
    </location>
</feature>
<gene>
    <name evidence="7" type="primary">rbsC_1</name>
    <name evidence="7" type="ORF">Adu01nite_50440</name>
</gene>
<evidence type="ECO:0000256" key="3">
    <source>
        <dbReference type="ARBA" id="ARBA00022692"/>
    </source>
</evidence>
<keyword evidence="2" id="KW-1003">Cell membrane</keyword>
<keyword evidence="3 6" id="KW-0812">Transmembrane</keyword>
<evidence type="ECO:0000256" key="4">
    <source>
        <dbReference type="ARBA" id="ARBA00022989"/>
    </source>
</evidence>
<comment type="subcellular location">
    <subcellularLocation>
        <location evidence="1">Cell membrane</location>
        <topology evidence="1">Multi-pass membrane protein</topology>
    </subcellularLocation>
</comment>
<dbReference type="Pfam" id="PF02653">
    <property type="entry name" value="BPD_transp_2"/>
    <property type="match status" value="1"/>
</dbReference>
<dbReference type="EMBL" id="BOML01000039">
    <property type="protein sequence ID" value="GIE03694.1"/>
    <property type="molecule type" value="Genomic_DNA"/>
</dbReference>
<name>A0ABQ3Z1J6_9ACTN</name>
<keyword evidence="8" id="KW-1185">Reference proteome</keyword>
<feature type="transmembrane region" description="Helical" evidence="6">
    <location>
        <begin position="66"/>
        <end position="89"/>
    </location>
</feature>
<feature type="transmembrane region" description="Helical" evidence="6">
    <location>
        <begin position="235"/>
        <end position="256"/>
    </location>
</feature>
<feature type="transmembrane region" description="Helical" evidence="6">
    <location>
        <begin position="140"/>
        <end position="159"/>
    </location>
</feature>
<keyword evidence="4 6" id="KW-1133">Transmembrane helix</keyword>
<feature type="transmembrane region" description="Helical" evidence="6">
    <location>
        <begin position="268"/>
        <end position="298"/>
    </location>
</feature>
<accession>A0ABQ3Z1J6</accession>
<keyword evidence="5 6" id="KW-0472">Membrane</keyword>
<feature type="transmembrane region" description="Helical" evidence="6">
    <location>
        <begin position="318"/>
        <end position="335"/>
    </location>
</feature>
<sequence>MTMGIAAKTPTPPPEQAAADVRKAERTDRIVGTVQRQGALAVLVVVVLIALAAFPNFRSFDNTGTILVAAAPPMLIALGMTFVILTGGIDLSVGSLYVLGGVLAAWASQYGFVAAFAAPLLVCGAIGVANGLLIAYTRMAPFIVTLAALLGARGLMRAISSEGSETFLVKSDAFRRLGNGSFLDIGYQVWLVVALVVLGMVLLARTRFGHAVYAVGGSADAAALMGIAVHRTKVWVYVMSGLLAGLAGAINAAKLGSGVTVLGTGMELDAIAAVVIGGTLLTGGAGTIAGTIAGVLLLGVIQNLINQVGNVNSNWQQVISGTFLALVVVAQTYLVKLRRVS</sequence>
<dbReference type="PANTHER" id="PTHR32196:SF72">
    <property type="entry name" value="RIBOSE IMPORT PERMEASE PROTEIN RBSC"/>
    <property type="match status" value="1"/>
</dbReference>
<protein>
    <submittedName>
        <fullName evidence="7">Sugar ABC transporter permease</fullName>
    </submittedName>
</protein>
<organism evidence="7 8">
    <name type="scientific">Paractinoplanes durhamensis</name>
    <dbReference type="NCBI Taxonomy" id="113563"/>
    <lineage>
        <taxon>Bacteria</taxon>
        <taxon>Bacillati</taxon>
        <taxon>Actinomycetota</taxon>
        <taxon>Actinomycetes</taxon>
        <taxon>Micromonosporales</taxon>
        <taxon>Micromonosporaceae</taxon>
        <taxon>Paractinoplanes</taxon>
    </lineage>
</organism>
<feature type="transmembrane region" description="Helical" evidence="6">
    <location>
        <begin position="109"/>
        <end position="133"/>
    </location>
</feature>
<evidence type="ECO:0000256" key="2">
    <source>
        <dbReference type="ARBA" id="ARBA00022475"/>
    </source>
</evidence>
<feature type="transmembrane region" description="Helical" evidence="6">
    <location>
        <begin position="37"/>
        <end position="54"/>
    </location>
</feature>
<proteinExistence type="predicted"/>